<dbReference type="EMBL" id="LT669839">
    <property type="protein sequence ID" value="SHD76619.1"/>
    <property type="molecule type" value="Genomic_DNA"/>
</dbReference>
<dbReference type="AlphaFoldDB" id="A0A1M4PMB8"/>
<evidence type="ECO:0000313" key="3">
    <source>
        <dbReference type="Proteomes" id="UP000245423"/>
    </source>
</evidence>
<dbReference type="PANTHER" id="PTHR40446">
    <property type="entry name" value="N-ACETYLGLUCOSAMINE-1-PHOSPHODIESTER ALPHA-N-ACETYLGLUCOSAMINIDASE"/>
    <property type="match status" value="1"/>
</dbReference>
<accession>A0A1M4PMB8</accession>
<sequence>MFTYLFNQGEVIFLKKSIRKIFILLLIATAIITSTAPSLTANAVNMPYVIYETKSSDYLGSGILYENIKKFTSKGWWHINVVRVDLTDEYAEIGGLFSNKGLSHRDSVSNLVKEKNAVAGINGDFFEYNPYSYSMGTFIEKGEVLSSPIERAYALPTFYLDVENNPDITFFDRSMTLTSLNSGQSIRISLINKAADMNMVTLLNKHWGPKSFGNKFNDEANGEMVELVVVDNVVQDIRIGKEAVSIPENGYVIAVRGSRKEPLLTNFNVGDEVKLSVGTTPNLENIKFAIGGGSIILKDGKIINSNINIKGDHPRTGIGITQDKKELIIVTIDGRDNSYKGVSQEVFAAILKDLGAYNAINLDGGGSTTMAVKPVDEQVVKVVNKPSDGGQRKVVNGVGIFSNAPKGELSYIKIDTDETNMFPNTSRRFIVKGYDQYHNPVEIDQNQVKYTFEGVGGEIEGNRFKAKSSGNVTVKADYLGISSTIDLRILDEIKSLIFPVDRFTLQPNEQKNIGTLYGIDKNGFKAKIYAEDLDWTVSGDIGYVENGIFYSKEKIGAGAITGRIGDSINNILVSVGSGKAIQIEGFEDINNFNITTYPNYVKGEINLSSTAKEGKNSLSLKYDFTQGEETRASYLMFTPDGKSGLALNGTPNKLSLWIKGDNNGAWLRGTIKDKNGDSHTLDFTKSLNSTDWQYVEANIPSNVVYPITLDRIYIVETDGAKKYSGEILLDSLMAAYPPSYDKIEVPTPSSFKDGKNIKSEKTENGFSFIVTRLPKDFQEVNQQAAIDKIRNKANSHNLSLFIGKTSAEFNKTIKSNKIINVGNPYKTHRYKNLMMVDASSAKGGIRSTNSQQWLWLKNSLANAEEDHILLFLNTPIFGTGGFTDKLEAELLHNTLVETFEKGKSIWVVYNGNTNKSELKDGIRYIELNSSKIEKPEDAKNIYSIEFIVNGKDITYQITN</sequence>
<keyword evidence="3" id="KW-1185">Reference proteome</keyword>
<name>A0A1M4PMB8_9FIRM</name>
<organism evidence="2 3">
    <name type="scientific">[Clostridium] ultunense Esp</name>
    <dbReference type="NCBI Taxonomy" id="1288971"/>
    <lineage>
        <taxon>Bacteria</taxon>
        <taxon>Bacillati</taxon>
        <taxon>Bacillota</taxon>
        <taxon>Tissierellia</taxon>
        <taxon>Tissierellales</taxon>
        <taxon>Tepidimicrobiaceae</taxon>
        <taxon>Schnuerera</taxon>
    </lineage>
</organism>
<feature type="domain" description="Phosphodiester glycosidase" evidence="1">
    <location>
        <begin position="228"/>
        <end position="401"/>
    </location>
</feature>
<protein>
    <recommendedName>
        <fullName evidence="1">Phosphodiester glycosidase domain-containing protein</fullName>
    </recommendedName>
</protein>
<proteinExistence type="predicted"/>
<gene>
    <name evidence="2" type="ORF">CUESP1_1246</name>
</gene>
<dbReference type="Proteomes" id="UP000245423">
    <property type="component" value="Chromosome 1"/>
</dbReference>
<evidence type="ECO:0000259" key="1">
    <source>
        <dbReference type="Pfam" id="PF09992"/>
    </source>
</evidence>
<dbReference type="InterPro" id="IPR018711">
    <property type="entry name" value="NAGPA"/>
</dbReference>
<evidence type="ECO:0000313" key="2">
    <source>
        <dbReference type="EMBL" id="SHD76619.1"/>
    </source>
</evidence>
<reference evidence="2 3" key="1">
    <citation type="submission" date="2016-11" db="EMBL/GenBank/DDBJ databases">
        <authorList>
            <person name="Manzoor S."/>
        </authorList>
    </citation>
    <scope>NUCLEOTIDE SEQUENCE [LARGE SCALE GENOMIC DNA]</scope>
    <source>
        <strain evidence="2">Clostridium ultunense strain Esp</strain>
    </source>
</reference>
<dbReference type="Pfam" id="PF09992">
    <property type="entry name" value="NAGPA"/>
    <property type="match status" value="1"/>
</dbReference>
<dbReference type="PANTHER" id="PTHR40446:SF2">
    <property type="entry name" value="N-ACETYLGLUCOSAMINE-1-PHOSPHODIESTER ALPHA-N-ACETYLGLUCOSAMINIDASE"/>
    <property type="match status" value="1"/>
</dbReference>